<evidence type="ECO:0000259" key="8">
    <source>
        <dbReference type="PROSITE" id="PS50027"/>
    </source>
</evidence>
<feature type="domain" description="EGF-like" evidence="7">
    <location>
        <begin position="453"/>
        <end position="483"/>
    </location>
</feature>
<dbReference type="PROSITE" id="PS50026">
    <property type="entry name" value="EGF_3"/>
    <property type="match status" value="1"/>
</dbReference>
<sequence length="520" mass="55278">MLIPSAPQLVPGGRTVQAVPRNATVFKNILLAVTPKRGAVSAELHTTAHSVRMNVMPASSVRAASSHVTVQVGDRVTPGPESAASGVLQDSTEIDVSTPAKLGAMDRTVIGPVTVEERLVIPQPDSASVPLGRRDTPVRKSVLQGTMDQAASCTAHANPMPPVTHRPDSVSALRAKQATTVQRSSLPFIACESGYWGRGCVTKCQCRDDSLGCDPVSGQCVCETGFTGDHCEKRCVNGSYGQGCIQQCQCQNGAHCDHEESGRGLRREKDQISAVHLFHGIKMTFQCLLLCGQFSSTLWLMSRNPCDGLLEDSRSSCLRRKHCFTERSCGAAADAEHFAFRTLNANARVCALPSEACSEGFFGEGCERRCDCVHGPSCHHVTGRCECEPGWRGARCDRRCRAGTFGPNCKSRCSCINGGRCDSRTGTCYCAPGFIGADCSSSCLSGYYGKDCGKPCSCGEGGQCHPTTGRCICAPGRMGQSCEQAAQLDCERGFPALLGPNVLFSLDSGTDADVPLSRSC</sequence>
<feature type="disulfide bond" evidence="5">
    <location>
        <begin position="473"/>
        <end position="482"/>
    </location>
</feature>
<dbReference type="SMART" id="SM00181">
    <property type="entry name" value="EGF"/>
    <property type="match status" value="4"/>
</dbReference>
<dbReference type="GO" id="GO:0005044">
    <property type="term" value="F:scavenger receptor activity"/>
    <property type="evidence" value="ECO:0007669"/>
    <property type="project" value="InterPro"/>
</dbReference>
<reference evidence="9 10" key="1">
    <citation type="submission" date="2019-06" db="EMBL/GenBank/DDBJ databases">
        <title>Draft genomes of female and male turbot (Scophthalmus maximus).</title>
        <authorList>
            <person name="Xu H."/>
            <person name="Xu X.-W."/>
            <person name="Shao C."/>
            <person name="Chen S."/>
        </authorList>
    </citation>
    <scope>NUCLEOTIDE SEQUENCE [LARGE SCALE GENOMIC DNA]</scope>
    <source>
        <strain evidence="9">Ysfricsl-2016a</strain>
        <tissue evidence="9">Blood</tissue>
    </source>
</reference>
<evidence type="ECO:0000256" key="3">
    <source>
        <dbReference type="ARBA" id="ARBA00022737"/>
    </source>
</evidence>
<dbReference type="EMBL" id="VEVO01000015">
    <property type="protein sequence ID" value="KAF0030600.1"/>
    <property type="molecule type" value="Genomic_DNA"/>
</dbReference>
<evidence type="ECO:0000313" key="9">
    <source>
        <dbReference type="EMBL" id="KAF0030600.1"/>
    </source>
</evidence>
<evidence type="ECO:0000256" key="5">
    <source>
        <dbReference type="PROSITE-ProRule" id="PRU00076"/>
    </source>
</evidence>
<dbReference type="PANTHER" id="PTHR24043">
    <property type="entry name" value="SCAVENGER RECEPTOR CLASS F"/>
    <property type="match status" value="1"/>
</dbReference>
<keyword evidence="6" id="KW-0424">Laminin EGF-like domain</keyword>
<evidence type="ECO:0000313" key="10">
    <source>
        <dbReference type="Proteomes" id="UP000438429"/>
    </source>
</evidence>
<evidence type="ECO:0000256" key="6">
    <source>
        <dbReference type="PROSITE-ProRule" id="PRU00460"/>
    </source>
</evidence>
<protein>
    <recommendedName>
        <fullName evidence="11">EGF-like domain-containing protein</fullName>
    </recommendedName>
</protein>
<accession>A0A6A4SFG5</accession>
<evidence type="ECO:0000256" key="4">
    <source>
        <dbReference type="ARBA" id="ARBA00023157"/>
    </source>
</evidence>
<keyword evidence="4 5" id="KW-1015">Disulfide bond</keyword>
<keyword evidence="1 5" id="KW-0245">EGF-like domain</keyword>
<dbReference type="PROSITE" id="PS00022">
    <property type="entry name" value="EGF_1"/>
    <property type="match status" value="3"/>
</dbReference>
<proteinExistence type="predicted"/>
<feature type="domain" description="Laminin EGF-like" evidence="8">
    <location>
        <begin position="204"/>
        <end position="252"/>
    </location>
</feature>
<comment type="caution">
    <text evidence="9">The sequence shown here is derived from an EMBL/GenBank/DDBJ whole genome shotgun (WGS) entry which is preliminary data.</text>
</comment>
<dbReference type="InterPro" id="IPR042635">
    <property type="entry name" value="MEGF10/SREC1/2-like"/>
</dbReference>
<dbReference type="PANTHER" id="PTHR24043:SF8">
    <property type="entry name" value="EGF-LIKE DOMAIN-CONTAINING PROTEIN"/>
    <property type="match status" value="1"/>
</dbReference>
<dbReference type="InterPro" id="IPR000742">
    <property type="entry name" value="EGF"/>
</dbReference>
<comment type="caution">
    <text evidence="5">Lacks conserved residue(s) required for the propagation of feature annotation.</text>
</comment>
<gene>
    <name evidence="9" type="ORF">F2P81_017331</name>
</gene>
<dbReference type="Pfam" id="PF00053">
    <property type="entry name" value="EGF_laminin"/>
    <property type="match status" value="3"/>
</dbReference>
<dbReference type="Gene3D" id="2.170.300.10">
    <property type="entry name" value="Tie2 ligand-binding domain superfamily"/>
    <property type="match status" value="2"/>
</dbReference>
<dbReference type="InterPro" id="IPR002049">
    <property type="entry name" value="LE_dom"/>
</dbReference>
<evidence type="ECO:0000259" key="7">
    <source>
        <dbReference type="PROSITE" id="PS50026"/>
    </source>
</evidence>
<dbReference type="SMART" id="SM00180">
    <property type="entry name" value="EGF_Lam"/>
    <property type="match status" value="4"/>
</dbReference>
<name>A0A6A4SFG5_SCOMX</name>
<dbReference type="CDD" id="cd00055">
    <property type="entry name" value="EGF_Lam"/>
    <property type="match status" value="4"/>
</dbReference>
<evidence type="ECO:0000256" key="2">
    <source>
        <dbReference type="ARBA" id="ARBA00022729"/>
    </source>
</evidence>
<dbReference type="AlphaFoldDB" id="A0A6A4SFG5"/>
<feature type="disulfide bond" evidence="6">
    <location>
        <begin position="222"/>
        <end position="231"/>
    </location>
</feature>
<dbReference type="FunFam" id="2.170.300.10:FF:000002">
    <property type="entry name" value="Multiple epidermal growth factor-like domains 10"/>
    <property type="match status" value="1"/>
</dbReference>
<keyword evidence="3" id="KW-0677">Repeat</keyword>
<dbReference type="PROSITE" id="PS50027">
    <property type="entry name" value="EGF_LAM_2"/>
    <property type="match status" value="1"/>
</dbReference>
<keyword evidence="2" id="KW-0732">Signal</keyword>
<evidence type="ECO:0008006" key="11">
    <source>
        <dbReference type="Google" id="ProtNLM"/>
    </source>
</evidence>
<dbReference type="Proteomes" id="UP000438429">
    <property type="component" value="Unassembled WGS sequence"/>
</dbReference>
<organism evidence="9 10">
    <name type="scientific">Scophthalmus maximus</name>
    <name type="common">Turbot</name>
    <name type="synonym">Psetta maxima</name>
    <dbReference type="NCBI Taxonomy" id="52904"/>
    <lineage>
        <taxon>Eukaryota</taxon>
        <taxon>Metazoa</taxon>
        <taxon>Chordata</taxon>
        <taxon>Craniata</taxon>
        <taxon>Vertebrata</taxon>
        <taxon>Euteleostomi</taxon>
        <taxon>Actinopterygii</taxon>
        <taxon>Neopterygii</taxon>
        <taxon>Teleostei</taxon>
        <taxon>Neoteleostei</taxon>
        <taxon>Acanthomorphata</taxon>
        <taxon>Carangaria</taxon>
        <taxon>Pleuronectiformes</taxon>
        <taxon>Pleuronectoidei</taxon>
        <taxon>Scophthalmidae</taxon>
        <taxon>Scophthalmus</taxon>
    </lineage>
</organism>
<dbReference type="PRINTS" id="PR00011">
    <property type="entry name" value="EGFLAMININ"/>
</dbReference>
<evidence type="ECO:0000256" key="1">
    <source>
        <dbReference type="ARBA" id="ARBA00022536"/>
    </source>
</evidence>